<protein>
    <submittedName>
        <fullName evidence="2">Uncharacterized protein</fullName>
    </submittedName>
</protein>
<proteinExistence type="predicted"/>
<dbReference type="RefSeq" id="WP_379573910.1">
    <property type="nucleotide sequence ID" value="NZ_JBHUFV010000033.1"/>
</dbReference>
<evidence type="ECO:0000313" key="2">
    <source>
        <dbReference type="EMBL" id="MFD1933871.1"/>
    </source>
</evidence>
<evidence type="ECO:0000256" key="1">
    <source>
        <dbReference type="SAM" id="MobiDB-lite"/>
    </source>
</evidence>
<keyword evidence="3" id="KW-1185">Reference proteome</keyword>
<dbReference type="Proteomes" id="UP001597368">
    <property type="component" value="Unassembled WGS sequence"/>
</dbReference>
<accession>A0ABW4SWK8</accession>
<comment type="caution">
    <text evidence="2">The sequence shown here is derived from an EMBL/GenBank/DDBJ whole genome shotgun (WGS) entry which is preliminary data.</text>
</comment>
<reference evidence="3" key="1">
    <citation type="journal article" date="2019" name="Int. J. Syst. Evol. Microbiol.">
        <title>The Global Catalogue of Microorganisms (GCM) 10K type strain sequencing project: providing services to taxonomists for standard genome sequencing and annotation.</title>
        <authorList>
            <consortium name="The Broad Institute Genomics Platform"/>
            <consortium name="The Broad Institute Genome Sequencing Center for Infectious Disease"/>
            <person name="Wu L."/>
            <person name="Ma J."/>
        </authorList>
    </citation>
    <scope>NUCLEOTIDE SEQUENCE [LARGE SCALE GENOMIC DNA]</scope>
    <source>
        <strain evidence="3">ICMP 6774ER</strain>
    </source>
</reference>
<name>A0ABW4SWK8_9ACTN</name>
<dbReference type="EMBL" id="JBHUFV010000033">
    <property type="protein sequence ID" value="MFD1933871.1"/>
    <property type="molecule type" value="Genomic_DNA"/>
</dbReference>
<gene>
    <name evidence="2" type="ORF">ACFSKW_20625</name>
</gene>
<organism evidence="2 3">
    <name type="scientific">Nonomuraea mangrovi</name>
    <dbReference type="NCBI Taxonomy" id="2316207"/>
    <lineage>
        <taxon>Bacteria</taxon>
        <taxon>Bacillati</taxon>
        <taxon>Actinomycetota</taxon>
        <taxon>Actinomycetes</taxon>
        <taxon>Streptosporangiales</taxon>
        <taxon>Streptosporangiaceae</taxon>
        <taxon>Nonomuraea</taxon>
    </lineage>
</organism>
<sequence>MAGHDSLLTGWGCEKDGSGWVSTDASPAADDRRGRHRAATRRQWCRTAWSLEPVEPESTSKKGPHFHVVKDELIDGPVFQTDNATRLPLPPLLAIRHCPTCPSW</sequence>
<evidence type="ECO:0000313" key="3">
    <source>
        <dbReference type="Proteomes" id="UP001597368"/>
    </source>
</evidence>
<feature type="region of interest" description="Disordered" evidence="1">
    <location>
        <begin position="1"/>
        <end position="39"/>
    </location>
</feature>